<dbReference type="NCBIfam" id="TIGR00778">
    <property type="entry name" value="ahpD_dom"/>
    <property type="match status" value="1"/>
</dbReference>
<evidence type="ECO:0000259" key="1">
    <source>
        <dbReference type="Pfam" id="PF02627"/>
    </source>
</evidence>
<dbReference type="EMBL" id="RAPF01000006">
    <property type="protein sequence ID" value="RKF19285.1"/>
    <property type="molecule type" value="Genomic_DNA"/>
</dbReference>
<dbReference type="Gene3D" id="1.20.1290.10">
    <property type="entry name" value="AhpD-like"/>
    <property type="match status" value="1"/>
</dbReference>
<feature type="domain" description="Carboxymuconolactone decarboxylase-like" evidence="1">
    <location>
        <begin position="12"/>
        <end position="94"/>
    </location>
</feature>
<dbReference type="SUPFAM" id="SSF69118">
    <property type="entry name" value="AhpD-like"/>
    <property type="match status" value="1"/>
</dbReference>
<evidence type="ECO:0000313" key="3">
    <source>
        <dbReference type="Proteomes" id="UP000284395"/>
    </source>
</evidence>
<dbReference type="GO" id="GO:0051920">
    <property type="term" value="F:peroxiredoxin activity"/>
    <property type="evidence" value="ECO:0007669"/>
    <property type="project" value="InterPro"/>
</dbReference>
<keyword evidence="3" id="KW-1185">Reference proteome</keyword>
<dbReference type="InterPro" id="IPR029032">
    <property type="entry name" value="AhpD-like"/>
</dbReference>
<dbReference type="PANTHER" id="PTHR34846:SF10">
    <property type="entry name" value="CYTOPLASMIC PROTEIN"/>
    <property type="match status" value="1"/>
</dbReference>
<dbReference type="PANTHER" id="PTHR34846">
    <property type="entry name" value="4-CARBOXYMUCONOLACTONE DECARBOXYLASE FAMILY PROTEIN (AFU_ORTHOLOGUE AFUA_6G11590)"/>
    <property type="match status" value="1"/>
</dbReference>
<accession>A0A420EF04</accession>
<reference evidence="2 3" key="1">
    <citation type="submission" date="2018-09" db="EMBL/GenBank/DDBJ databases">
        <title>Altererythrobacter spongiae sp. nov., isolated from a marine sponge.</title>
        <authorList>
            <person name="Zhuang L."/>
            <person name="Luo L."/>
        </authorList>
    </citation>
    <scope>NUCLEOTIDE SEQUENCE [LARGE SCALE GENOMIC DNA]</scope>
    <source>
        <strain evidence="2 3">HN-Y73</strain>
    </source>
</reference>
<name>A0A420EF04_9SPHN</name>
<dbReference type="InterPro" id="IPR004675">
    <property type="entry name" value="AhpD_core"/>
</dbReference>
<proteinExistence type="predicted"/>
<gene>
    <name evidence="2" type="ORF">D6851_12550</name>
</gene>
<sequence>MQSRLNYHTVIPEGMKALGGVHQYVANCGLPRILTELVYLRVSQINGCAFCIDTHIAALLEEGMEQTKINLVSVWDEMGELFSEREQAALEWAETVTYVDDTHVPEEAFENVREVFDEKEVADLTMAIGIMGAYNRMAVSFRTVPKSVR</sequence>
<dbReference type="RefSeq" id="WP_120325225.1">
    <property type="nucleotide sequence ID" value="NZ_RAPF01000006.1"/>
</dbReference>
<dbReference type="AlphaFoldDB" id="A0A420EF04"/>
<dbReference type="OrthoDB" id="9801997at2"/>
<dbReference type="InterPro" id="IPR003779">
    <property type="entry name" value="CMD-like"/>
</dbReference>
<protein>
    <submittedName>
        <fullName evidence="2">Carboxymuconolactone decarboxylase family protein</fullName>
    </submittedName>
</protein>
<dbReference type="Pfam" id="PF02627">
    <property type="entry name" value="CMD"/>
    <property type="match status" value="1"/>
</dbReference>
<dbReference type="Proteomes" id="UP000284395">
    <property type="component" value="Unassembled WGS sequence"/>
</dbReference>
<comment type="caution">
    <text evidence="2">The sequence shown here is derived from an EMBL/GenBank/DDBJ whole genome shotgun (WGS) entry which is preliminary data.</text>
</comment>
<evidence type="ECO:0000313" key="2">
    <source>
        <dbReference type="EMBL" id="RKF19285.1"/>
    </source>
</evidence>
<organism evidence="2 3">
    <name type="scientific">Altericroceibacterium spongiae</name>
    <dbReference type="NCBI Taxonomy" id="2320269"/>
    <lineage>
        <taxon>Bacteria</taxon>
        <taxon>Pseudomonadati</taxon>
        <taxon>Pseudomonadota</taxon>
        <taxon>Alphaproteobacteria</taxon>
        <taxon>Sphingomonadales</taxon>
        <taxon>Erythrobacteraceae</taxon>
        <taxon>Altericroceibacterium</taxon>
    </lineage>
</organism>